<name>A0A7X0EYX7_9ACTN</name>
<reference evidence="2 3" key="1">
    <citation type="submission" date="2020-08" db="EMBL/GenBank/DDBJ databases">
        <title>Sequencing the genomes of 1000 actinobacteria strains.</title>
        <authorList>
            <person name="Klenk H.-P."/>
        </authorList>
    </citation>
    <scope>NUCLEOTIDE SEQUENCE [LARGE SCALE GENOMIC DNA]</scope>
    <source>
        <strain evidence="2 3">DSM 45913</strain>
    </source>
</reference>
<comment type="caution">
    <text evidence="2">The sequence shown here is derived from an EMBL/GenBank/DDBJ whole genome shotgun (WGS) entry which is preliminary data.</text>
</comment>
<proteinExistence type="predicted"/>
<keyword evidence="3" id="KW-1185">Reference proteome</keyword>
<gene>
    <name evidence="2" type="ORF">FHU36_003439</name>
</gene>
<evidence type="ECO:0000313" key="2">
    <source>
        <dbReference type="EMBL" id="MBB6346894.1"/>
    </source>
</evidence>
<evidence type="ECO:0000256" key="1">
    <source>
        <dbReference type="SAM" id="MobiDB-lite"/>
    </source>
</evidence>
<sequence>MLDDLPGTTVIALRSSLTWRSNDTGRKGGADSEIVNLLNCLPEHRTMTMTTRRPTRRTARNRRASDQGEQQDDRAAHVRVGRVVRAPSGGHP</sequence>
<feature type="compositionally biased region" description="Basic and acidic residues" evidence="1">
    <location>
        <begin position="63"/>
        <end position="76"/>
    </location>
</feature>
<dbReference type="AlphaFoldDB" id="A0A7X0EYX7"/>
<dbReference type="Proteomes" id="UP000583800">
    <property type="component" value="Unassembled WGS sequence"/>
</dbReference>
<protein>
    <submittedName>
        <fullName evidence="2">Uncharacterized protein</fullName>
    </submittedName>
</protein>
<feature type="region of interest" description="Disordered" evidence="1">
    <location>
        <begin position="45"/>
        <end position="92"/>
    </location>
</feature>
<dbReference type="RefSeq" id="WP_185084942.1">
    <property type="nucleotide sequence ID" value="NZ_JACHJB010000002.1"/>
</dbReference>
<organism evidence="2 3">
    <name type="scientific">Nonomuraea muscovyensis</name>
    <dbReference type="NCBI Taxonomy" id="1124761"/>
    <lineage>
        <taxon>Bacteria</taxon>
        <taxon>Bacillati</taxon>
        <taxon>Actinomycetota</taxon>
        <taxon>Actinomycetes</taxon>
        <taxon>Streptosporangiales</taxon>
        <taxon>Streptosporangiaceae</taxon>
        <taxon>Nonomuraea</taxon>
    </lineage>
</organism>
<feature type="compositionally biased region" description="Basic residues" evidence="1">
    <location>
        <begin position="53"/>
        <end position="62"/>
    </location>
</feature>
<accession>A0A7X0EYX7</accession>
<evidence type="ECO:0000313" key="3">
    <source>
        <dbReference type="Proteomes" id="UP000583800"/>
    </source>
</evidence>
<dbReference type="EMBL" id="JACHJB010000002">
    <property type="protein sequence ID" value="MBB6346894.1"/>
    <property type="molecule type" value="Genomic_DNA"/>
</dbReference>